<evidence type="ECO:0000313" key="1">
    <source>
        <dbReference type="EMBL" id="CRK91313.1"/>
    </source>
</evidence>
<keyword evidence="2" id="KW-1185">Reference proteome</keyword>
<name>A0A1J1HYW8_9DIPT</name>
<sequence length="79" mass="9256">MCRFNLQLESSPVAVARTRHEISMKINVMQFVSIIQSTTKNYQLTKRLSKRNGSNGDENLERSSFKFYLNFKCPKCYLD</sequence>
<dbReference type="Proteomes" id="UP000183832">
    <property type="component" value="Unassembled WGS sequence"/>
</dbReference>
<protein>
    <submittedName>
        <fullName evidence="1">CLUMA_CG004987, isoform A</fullName>
    </submittedName>
</protein>
<proteinExistence type="predicted"/>
<evidence type="ECO:0000313" key="2">
    <source>
        <dbReference type="Proteomes" id="UP000183832"/>
    </source>
</evidence>
<reference evidence="1 2" key="1">
    <citation type="submission" date="2015-04" db="EMBL/GenBank/DDBJ databases">
        <authorList>
            <person name="Syromyatnikov M.Y."/>
            <person name="Popov V.N."/>
        </authorList>
    </citation>
    <scope>NUCLEOTIDE SEQUENCE [LARGE SCALE GENOMIC DNA]</scope>
</reference>
<accession>A0A1J1HYW8</accession>
<gene>
    <name evidence="1" type="ORF">CLUMA_CG004987</name>
</gene>
<organism evidence="1 2">
    <name type="scientific">Clunio marinus</name>
    <dbReference type="NCBI Taxonomy" id="568069"/>
    <lineage>
        <taxon>Eukaryota</taxon>
        <taxon>Metazoa</taxon>
        <taxon>Ecdysozoa</taxon>
        <taxon>Arthropoda</taxon>
        <taxon>Hexapoda</taxon>
        <taxon>Insecta</taxon>
        <taxon>Pterygota</taxon>
        <taxon>Neoptera</taxon>
        <taxon>Endopterygota</taxon>
        <taxon>Diptera</taxon>
        <taxon>Nematocera</taxon>
        <taxon>Chironomoidea</taxon>
        <taxon>Chironomidae</taxon>
        <taxon>Clunio</taxon>
    </lineage>
</organism>
<dbReference type="EMBL" id="CVRI01000020">
    <property type="protein sequence ID" value="CRK91313.1"/>
    <property type="molecule type" value="Genomic_DNA"/>
</dbReference>
<dbReference type="AlphaFoldDB" id="A0A1J1HYW8"/>